<feature type="region of interest" description="Disordered" evidence="5">
    <location>
        <begin position="417"/>
        <end position="451"/>
    </location>
</feature>
<evidence type="ECO:0000256" key="5">
    <source>
        <dbReference type="SAM" id="MobiDB-lite"/>
    </source>
</evidence>
<reference evidence="6 7" key="1">
    <citation type="journal article" date="2012" name="PLoS Pathog.">
        <title>Diverse lifestyles and strategies of plant pathogenesis encoded in the genomes of eighteen Dothideomycetes fungi.</title>
        <authorList>
            <person name="Ohm R.A."/>
            <person name="Feau N."/>
            <person name="Henrissat B."/>
            <person name="Schoch C.L."/>
            <person name="Horwitz B.A."/>
            <person name="Barry K.W."/>
            <person name="Condon B.J."/>
            <person name="Copeland A.C."/>
            <person name="Dhillon B."/>
            <person name="Glaser F."/>
            <person name="Hesse C.N."/>
            <person name="Kosti I."/>
            <person name="LaButti K."/>
            <person name="Lindquist E.A."/>
            <person name="Lucas S."/>
            <person name="Salamov A.A."/>
            <person name="Bradshaw R.E."/>
            <person name="Ciuffetti L."/>
            <person name="Hamelin R.C."/>
            <person name="Kema G.H.J."/>
            <person name="Lawrence C."/>
            <person name="Scott J.A."/>
            <person name="Spatafora J.W."/>
            <person name="Turgeon B.G."/>
            <person name="de Wit P.J.G.M."/>
            <person name="Zhong S."/>
            <person name="Goodwin S.B."/>
            <person name="Grigoriev I.V."/>
        </authorList>
    </citation>
    <scope>NUCLEOTIDE SEQUENCE [LARGE SCALE GENOMIC DNA]</scope>
    <source>
        <strain evidence="6 7">UAMH 10762</strain>
    </source>
</reference>
<dbReference type="GO" id="GO:0005783">
    <property type="term" value="C:endoplasmic reticulum"/>
    <property type="evidence" value="ECO:0007669"/>
    <property type="project" value="InterPro"/>
</dbReference>
<dbReference type="STRING" id="717646.M2MC14"/>
<proteinExistence type="predicted"/>
<dbReference type="HOGENOM" id="CLU_042570_0_0_1"/>
<dbReference type="AlphaFoldDB" id="M2MC14"/>
<dbReference type="GO" id="GO:0016020">
    <property type="term" value="C:membrane"/>
    <property type="evidence" value="ECO:0007669"/>
    <property type="project" value="UniProtKB-SubCell"/>
</dbReference>
<dbReference type="Pfam" id="PF07946">
    <property type="entry name" value="CCDC47"/>
    <property type="match status" value="1"/>
</dbReference>
<organism evidence="6 7">
    <name type="scientific">Baudoinia panamericana (strain UAMH 10762)</name>
    <name type="common">Angels' share fungus</name>
    <name type="synonym">Baudoinia compniacensis (strain UAMH 10762)</name>
    <dbReference type="NCBI Taxonomy" id="717646"/>
    <lineage>
        <taxon>Eukaryota</taxon>
        <taxon>Fungi</taxon>
        <taxon>Dikarya</taxon>
        <taxon>Ascomycota</taxon>
        <taxon>Pezizomycotina</taxon>
        <taxon>Dothideomycetes</taxon>
        <taxon>Dothideomycetidae</taxon>
        <taxon>Mycosphaerellales</taxon>
        <taxon>Teratosphaeriaceae</taxon>
        <taxon>Baudoinia</taxon>
    </lineage>
</organism>
<feature type="compositionally biased region" description="Basic and acidic residues" evidence="5">
    <location>
        <begin position="417"/>
        <end position="442"/>
    </location>
</feature>
<dbReference type="Proteomes" id="UP000011761">
    <property type="component" value="Unassembled WGS sequence"/>
</dbReference>
<evidence type="ECO:0000256" key="3">
    <source>
        <dbReference type="ARBA" id="ARBA00022989"/>
    </source>
</evidence>
<dbReference type="eggNOG" id="KOG2357">
    <property type="taxonomic scope" value="Eukaryota"/>
</dbReference>
<evidence type="ECO:0000256" key="2">
    <source>
        <dbReference type="ARBA" id="ARBA00022692"/>
    </source>
</evidence>
<evidence type="ECO:0000313" key="7">
    <source>
        <dbReference type="Proteomes" id="UP000011761"/>
    </source>
</evidence>
<keyword evidence="7" id="KW-1185">Reference proteome</keyword>
<dbReference type="GeneID" id="19112967"/>
<dbReference type="GO" id="GO:0032469">
    <property type="term" value="P:endoplasmic reticulum calcium ion homeostasis"/>
    <property type="evidence" value="ECO:0007669"/>
    <property type="project" value="InterPro"/>
</dbReference>
<accession>M2MC14</accession>
<keyword evidence="2" id="KW-0812">Transmembrane</keyword>
<gene>
    <name evidence="6" type="ORF">BAUCODRAFT_36492</name>
</gene>
<dbReference type="OrthoDB" id="10039147at2759"/>
<dbReference type="EMBL" id="KB445559">
    <property type="protein sequence ID" value="EMC94021.1"/>
    <property type="molecule type" value="Genomic_DNA"/>
</dbReference>
<evidence type="ECO:0000256" key="1">
    <source>
        <dbReference type="ARBA" id="ARBA00004167"/>
    </source>
</evidence>
<dbReference type="PANTHER" id="PTHR12883:SF0">
    <property type="entry name" value="PAT COMPLEX SUBUNIT CCDC47"/>
    <property type="match status" value="1"/>
</dbReference>
<evidence type="ECO:0008006" key="8">
    <source>
        <dbReference type="Google" id="ProtNLM"/>
    </source>
</evidence>
<keyword evidence="3" id="KW-1133">Transmembrane helix</keyword>
<evidence type="ECO:0000313" key="6">
    <source>
        <dbReference type="EMBL" id="EMC94021.1"/>
    </source>
</evidence>
<comment type="subcellular location">
    <subcellularLocation>
        <location evidence="1">Membrane</location>
        <topology evidence="1">Single-pass membrane protein</topology>
    </subcellularLocation>
</comment>
<keyword evidence="4" id="KW-0472">Membrane</keyword>
<dbReference type="PANTHER" id="PTHR12883">
    <property type="entry name" value="ADIPOCYTE-SPECIFIC PROTEIN 4-RELATED"/>
    <property type="match status" value="1"/>
</dbReference>
<dbReference type="KEGG" id="bcom:BAUCODRAFT_36492"/>
<sequence>MADFLQRFLGGAKSSASSISSDFDTDFADFATAASPLAPAHAATPNASPTAAPLFNPLSSSAADRPYTAWYRIWERVTLADFYQELFLLPILLAFIVAHLWGSRANRHRAKQWCAVHLPLLESEYAQIGFVKGKRSPKLAEGEGKEGSVEKKVMGSTDVPDDMLKEANKGVYTTYATGRQNVAFLDVKLTLYPRYNPGKWLAEAVLSFFFDSVPAPVERLEATAYCFDGKEKLLVPSATPGGGSKDSSYDGFVFAIVHKDKMKQLRDDRYDLSLTATKDHPKLPAWCTVMSESAEVTEALVTPELVKAITDAGEDLEALIITDQPTDAPKKLNDTLPKKRITLSTRLRTQPDSTSLFALFLRLPDFLVSTAHFRPEALRKIKATREEEQRKIRKVDEDEKAEAKRVAGDKLKKEERERKLGKLSAEEQRKFLEKEREREGKKGMKRKSMKG</sequence>
<dbReference type="GO" id="GO:0005509">
    <property type="term" value="F:calcium ion binding"/>
    <property type="evidence" value="ECO:0007669"/>
    <property type="project" value="InterPro"/>
</dbReference>
<dbReference type="RefSeq" id="XP_007678637.1">
    <property type="nucleotide sequence ID" value="XM_007680447.1"/>
</dbReference>
<evidence type="ECO:0000256" key="4">
    <source>
        <dbReference type="ARBA" id="ARBA00023136"/>
    </source>
</evidence>
<dbReference type="InterPro" id="IPR012879">
    <property type="entry name" value="CCDC47"/>
</dbReference>
<dbReference type="OMA" id="FDGFVWA"/>
<protein>
    <recommendedName>
        <fullName evidence="8">DUF1682-domain-containing protein</fullName>
    </recommendedName>
</protein>
<name>M2MC14_BAUPA</name>